<gene>
    <name evidence="1" type="ORF">IWQ57_004485</name>
</gene>
<dbReference type="Proteomes" id="UP001140234">
    <property type="component" value="Unassembled WGS sequence"/>
</dbReference>
<accession>A0ACC1JRW8</accession>
<sequence length="639" mass="67740">MAHICRLDARIIERIIAAVCSPVVSSPARLGAYKRLVALAAVCRAWRPLAQAYLASVLIVEFQPAAGSGAVPPSVDAASPPGARLKLKGEGASRALSVWRSARPSPSSPKKSPVTAAPAAAQWQSNIEVLLGAAGSGASAARLRVQSFEVRPDFAGLVGAMTASGFARCNVRSVYTIEMVDLSETGGSGGGSSGGGGSKSSSSTGVNTGAPGPDGAKGDRWWTSDCVASAAAYLARAMPAVRILTSPSWMVSAATRLLATHLASQYFGQLEILSAALASPVVAPGRNTPLFGHMLTTLQIQAGVLEKSGSAVVPAGQLQTLKLFEADSFFSWAPFAGSAENPGELVFGQLTTLSIDFAKDDVVSIADFYSALGGTKFSVRTTMGKDRRRVVLPALRALSVRKVPYTYPDAWRMFAESPLRKLAVAGHYGHVRHIDRRLLHSLDVVDIHMQAAEQAGGRFTSFVKSLLAEPCAARSAWVRYTEPFPVSVPDVAGWTQLEELNICGYLPALALPALVARLPCLRRLVVQRIACDSDEAPLTQAPSARPWGQIVPPSAPASLTVRELQLHMGGAAPRVPTLQAICYLMLCMPAVRLLAVKHGYWDHVRAFVRDHAATHPDLAAVVLVRHIYMRALSPFLILA</sequence>
<evidence type="ECO:0000313" key="1">
    <source>
        <dbReference type="EMBL" id="KAJ2766163.1"/>
    </source>
</evidence>
<proteinExistence type="predicted"/>
<dbReference type="EMBL" id="JANBUJ010001779">
    <property type="protein sequence ID" value="KAJ2766163.1"/>
    <property type="molecule type" value="Genomic_DNA"/>
</dbReference>
<keyword evidence="2" id="KW-1185">Reference proteome</keyword>
<protein>
    <submittedName>
        <fullName evidence="1">Uncharacterized protein</fullName>
    </submittedName>
</protein>
<evidence type="ECO:0000313" key="2">
    <source>
        <dbReference type="Proteomes" id="UP001140234"/>
    </source>
</evidence>
<reference evidence="1" key="1">
    <citation type="submission" date="2022-07" db="EMBL/GenBank/DDBJ databases">
        <title>Phylogenomic reconstructions and comparative analyses of Kickxellomycotina fungi.</title>
        <authorList>
            <person name="Reynolds N.K."/>
            <person name="Stajich J.E."/>
            <person name="Barry K."/>
            <person name="Grigoriev I.V."/>
            <person name="Crous P."/>
            <person name="Smith M.E."/>
        </authorList>
    </citation>
    <scope>NUCLEOTIDE SEQUENCE</scope>
    <source>
        <strain evidence="1">CBS 109366</strain>
    </source>
</reference>
<organism evidence="1 2">
    <name type="scientific">Coemansia nantahalensis</name>
    <dbReference type="NCBI Taxonomy" id="2789366"/>
    <lineage>
        <taxon>Eukaryota</taxon>
        <taxon>Fungi</taxon>
        <taxon>Fungi incertae sedis</taxon>
        <taxon>Zoopagomycota</taxon>
        <taxon>Kickxellomycotina</taxon>
        <taxon>Kickxellomycetes</taxon>
        <taxon>Kickxellales</taxon>
        <taxon>Kickxellaceae</taxon>
        <taxon>Coemansia</taxon>
    </lineage>
</organism>
<name>A0ACC1JRW8_9FUNG</name>
<comment type="caution">
    <text evidence="1">The sequence shown here is derived from an EMBL/GenBank/DDBJ whole genome shotgun (WGS) entry which is preliminary data.</text>
</comment>